<dbReference type="KEGG" id="spon:HME9304_00558"/>
<dbReference type="RefSeq" id="WP_112377131.1">
    <property type="nucleotide sequence ID" value="NZ_CP030104.1"/>
</dbReference>
<protein>
    <submittedName>
        <fullName evidence="6">Spermidine/putrescine import ATP-binding protein PotA</fullName>
    </submittedName>
</protein>
<dbReference type="EMBL" id="CP030104">
    <property type="protein sequence ID" value="AWX43567.1"/>
    <property type="molecule type" value="Genomic_DNA"/>
</dbReference>
<keyword evidence="7" id="KW-1185">Reference proteome</keyword>
<dbReference type="Gene3D" id="3.40.50.300">
    <property type="entry name" value="P-loop containing nucleotide triphosphate hydrolases"/>
    <property type="match status" value="2"/>
</dbReference>
<dbReference type="InterPro" id="IPR050153">
    <property type="entry name" value="Metal_Ion_Import_ABC"/>
</dbReference>
<reference evidence="6 7" key="1">
    <citation type="submission" date="2018-06" db="EMBL/GenBank/DDBJ databases">
        <title>Spongiibacterium sp. HME9304 Genome sequencing and assembly.</title>
        <authorList>
            <person name="Kang H."/>
            <person name="Kim H."/>
            <person name="Joh K."/>
        </authorList>
    </citation>
    <scope>NUCLEOTIDE SEQUENCE [LARGE SCALE GENOMIC DNA]</scope>
    <source>
        <strain evidence="6 7">HME9304</strain>
    </source>
</reference>
<dbReference type="SMART" id="SM00382">
    <property type="entry name" value="AAA"/>
    <property type="match status" value="1"/>
</dbReference>
<dbReference type="InterPro" id="IPR003593">
    <property type="entry name" value="AAA+_ATPase"/>
</dbReference>
<evidence type="ECO:0000259" key="5">
    <source>
        <dbReference type="PROSITE" id="PS50893"/>
    </source>
</evidence>
<evidence type="ECO:0000256" key="1">
    <source>
        <dbReference type="ARBA" id="ARBA00005417"/>
    </source>
</evidence>
<dbReference type="InterPro" id="IPR027417">
    <property type="entry name" value="P-loop_NTPase"/>
</dbReference>
<accession>A0A2Z4LQP1</accession>
<dbReference type="SUPFAM" id="SSF52540">
    <property type="entry name" value="P-loop containing nucleoside triphosphate hydrolases"/>
    <property type="match status" value="2"/>
</dbReference>
<evidence type="ECO:0000256" key="2">
    <source>
        <dbReference type="ARBA" id="ARBA00022448"/>
    </source>
</evidence>
<feature type="domain" description="ABC transporter" evidence="5">
    <location>
        <begin position="189"/>
        <end position="416"/>
    </location>
</feature>
<evidence type="ECO:0000256" key="4">
    <source>
        <dbReference type="ARBA" id="ARBA00022840"/>
    </source>
</evidence>
<evidence type="ECO:0000313" key="7">
    <source>
        <dbReference type="Proteomes" id="UP000248536"/>
    </source>
</evidence>
<organism evidence="6 7">
    <name type="scientific">Flagellimonas maritima</name>
    <dbReference type="NCBI Taxonomy" id="1383885"/>
    <lineage>
        <taxon>Bacteria</taxon>
        <taxon>Pseudomonadati</taxon>
        <taxon>Bacteroidota</taxon>
        <taxon>Flavobacteriia</taxon>
        <taxon>Flavobacteriales</taxon>
        <taxon>Flavobacteriaceae</taxon>
        <taxon>Flagellimonas</taxon>
    </lineage>
</organism>
<dbReference type="AlphaFoldDB" id="A0A2Z4LQP1"/>
<dbReference type="GO" id="GO:0005524">
    <property type="term" value="F:ATP binding"/>
    <property type="evidence" value="ECO:0007669"/>
    <property type="project" value="UniProtKB-KW"/>
</dbReference>
<evidence type="ECO:0000313" key="6">
    <source>
        <dbReference type="EMBL" id="AWX43567.1"/>
    </source>
</evidence>
<comment type="similarity">
    <text evidence="1">Belongs to the ABC transporter superfamily.</text>
</comment>
<keyword evidence="3" id="KW-0547">Nucleotide-binding</keyword>
<dbReference type="Pfam" id="PF00005">
    <property type="entry name" value="ABC_tran"/>
    <property type="match status" value="1"/>
</dbReference>
<dbReference type="Proteomes" id="UP000248536">
    <property type="component" value="Chromosome"/>
</dbReference>
<dbReference type="OrthoDB" id="9789994at2"/>
<dbReference type="GO" id="GO:0016887">
    <property type="term" value="F:ATP hydrolysis activity"/>
    <property type="evidence" value="ECO:0007669"/>
    <property type="project" value="InterPro"/>
</dbReference>
<dbReference type="PANTHER" id="PTHR42734:SF17">
    <property type="entry name" value="METAL TRANSPORT SYSTEM ATP-BINDING PROTEIN TM_0124-RELATED"/>
    <property type="match status" value="1"/>
</dbReference>
<keyword evidence="4 6" id="KW-0067">ATP-binding</keyword>
<name>A0A2Z4LQP1_9FLAO</name>
<gene>
    <name evidence="6" type="ORF">HME9304_00558</name>
</gene>
<keyword evidence="2" id="KW-0813">Transport</keyword>
<dbReference type="PROSITE" id="PS50893">
    <property type="entry name" value="ABC_TRANSPORTER_2"/>
    <property type="match status" value="1"/>
</dbReference>
<sequence length="418" mass="46794">MTHLKSPSILIDNTSRTDAFVSNLLAGSSEIFRGLNGKTGLLFSKSEIKRFMDKEERHDVKILTKGTSQTLKSMSSGEQKKALLGYILQHDPDFLILVNPYDNLDVDTQAVLKEQLLAISKTKTLIQMVSRLEDFLPIQSVYYKLMGDTLKKYTSHDSFLKANQYIESQFTGTIPPPLHSIEVAGEVLVRFKNVSVGFEGHKVLDSIDWSIKKGEFWQLIGPNGSGKTTLLSMITGDSHKGYGQDLTIFGQKKGSGESVWDLKKKIGYYTPSMTDKFKGHHNLEDMVISGLYDSVGLYNYATDQEKSLALSWLKLLQLDDKRNMKFLSLTTGEKRLVMTARAMIKHPPLLILDEPTAGLDEKSTGLFIALVNKIAKESDTTVIFVSHRKESGLLPKFDYILKTNLNGSTGKVKQHAYN</sequence>
<proteinExistence type="inferred from homology"/>
<dbReference type="InterPro" id="IPR003439">
    <property type="entry name" value="ABC_transporter-like_ATP-bd"/>
</dbReference>
<evidence type="ECO:0000256" key="3">
    <source>
        <dbReference type="ARBA" id="ARBA00022741"/>
    </source>
</evidence>
<dbReference type="PANTHER" id="PTHR42734">
    <property type="entry name" value="METAL TRANSPORT SYSTEM ATP-BINDING PROTEIN TM_0124-RELATED"/>
    <property type="match status" value="1"/>
</dbReference>